<dbReference type="SUPFAM" id="SSF53850">
    <property type="entry name" value="Periplasmic binding protein-like II"/>
    <property type="match status" value="1"/>
</dbReference>
<evidence type="ECO:0000256" key="3">
    <source>
        <dbReference type="ARBA" id="ARBA00022448"/>
    </source>
</evidence>
<evidence type="ECO:0000259" key="6">
    <source>
        <dbReference type="Pfam" id="PF00496"/>
    </source>
</evidence>
<dbReference type="Proteomes" id="UP000014984">
    <property type="component" value="Chromosome"/>
</dbReference>
<feature type="signal peptide" evidence="5">
    <location>
        <begin position="1"/>
        <end position="23"/>
    </location>
</feature>
<dbReference type="EMBL" id="CP005074">
    <property type="protein sequence ID" value="AGR41457.1"/>
    <property type="molecule type" value="Genomic_DNA"/>
</dbReference>
<dbReference type="STRING" id="1276220.STAIW_v1c08710"/>
<dbReference type="InterPro" id="IPR039424">
    <property type="entry name" value="SBP_5"/>
</dbReference>
<proteinExistence type="inferred from homology"/>
<evidence type="ECO:0000313" key="8">
    <source>
        <dbReference type="Proteomes" id="UP000014984"/>
    </source>
</evidence>
<dbReference type="Gene3D" id="3.40.190.10">
    <property type="entry name" value="Periplasmic binding protein-like II"/>
    <property type="match status" value="1"/>
</dbReference>
<dbReference type="eggNOG" id="COG4166">
    <property type="taxonomic scope" value="Bacteria"/>
</dbReference>
<comment type="similarity">
    <text evidence="2">Belongs to the bacterial solute-binding protein 5 family.</text>
</comment>
<dbReference type="KEGG" id="stai:STAIW_v1c08710"/>
<dbReference type="AlphaFoldDB" id="S5M0D7"/>
<dbReference type="Pfam" id="PF00496">
    <property type="entry name" value="SBP_bac_5"/>
    <property type="match status" value="1"/>
</dbReference>
<gene>
    <name evidence="7" type="primary">oppA</name>
    <name evidence="7" type="ORF">STAIW_v1c08710</name>
</gene>
<dbReference type="HOGENOM" id="CLU_378942_0_0_14"/>
<feature type="domain" description="Solute-binding protein family 5" evidence="6">
    <location>
        <begin position="98"/>
        <end position="561"/>
    </location>
</feature>
<dbReference type="GO" id="GO:0015833">
    <property type="term" value="P:peptide transport"/>
    <property type="evidence" value="ECO:0007669"/>
    <property type="project" value="TreeGrafter"/>
</dbReference>
<dbReference type="PANTHER" id="PTHR30290:SF10">
    <property type="entry name" value="PERIPLASMIC OLIGOPEPTIDE-BINDING PROTEIN-RELATED"/>
    <property type="match status" value="1"/>
</dbReference>
<reference evidence="7 8" key="1">
    <citation type="journal article" date="2013" name="Genome Biol. Evol.">
        <title>Comparison of metabolic capacities and inference of gene content evolution in mosquito-associated Spiroplasma diminutum and S. taiwanense.</title>
        <authorList>
            <person name="Lo W.S."/>
            <person name="Ku C."/>
            <person name="Chen L.L."/>
            <person name="Chang T.H."/>
            <person name="Kuo C.H."/>
        </authorList>
    </citation>
    <scope>NUCLEOTIDE SEQUENCE [LARGE SCALE GENOMIC DNA]</scope>
    <source>
        <strain evidence="7">CT-1</strain>
    </source>
</reference>
<evidence type="ECO:0000256" key="2">
    <source>
        <dbReference type="ARBA" id="ARBA00005695"/>
    </source>
</evidence>
<dbReference type="PATRIC" id="fig|1276220.3.peg.888"/>
<evidence type="ECO:0000256" key="1">
    <source>
        <dbReference type="ARBA" id="ARBA00004196"/>
    </source>
</evidence>
<organism evidence="7 8">
    <name type="scientific">Spiroplasma taiwanense CT-1</name>
    <dbReference type="NCBI Taxonomy" id="1276220"/>
    <lineage>
        <taxon>Bacteria</taxon>
        <taxon>Bacillati</taxon>
        <taxon>Mycoplasmatota</taxon>
        <taxon>Mollicutes</taxon>
        <taxon>Entomoplasmatales</taxon>
        <taxon>Spiroplasmataceae</taxon>
        <taxon>Spiroplasma</taxon>
    </lineage>
</organism>
<accession>S5M0D7</accession>
<dbReference type="PROSITE" id="PS51257">
    <property type="entry name" value="PROKAR_LIPOPROTEIN"/>
    <property type="match status" value="1"/>
</dbReference>
<dbReference type="GO" id="GO:0030313">
    <property type="term" value="C:cell envelope"/>
    <property type="evidence" value="ECO:0007669"/>
    <property type="project" value="UniProtKB-SubCell"/>
</dbReference>
<name>S5M0D7_9MOLU</name>
<comment type="subcellular location">
    <subcellularLocation>
        <location evidence="1">Cell envelope</location>
    </subcellularLocation>
</comment>
<dbReference type="RefSeq" id="WP_020834596.1">
    <property type="nucleotide sequence ID" value="NC_021846.1"/>
</dbReference>
<evidence type="ECO:0000313" key="7">
    <source>
        <dbReference type="EMBL" id="AGR41457.1"/>
    </source>
</evidence>
<dbReference type="PANTHER" id="PTHR30290">
    <property type="entry name" value="PERIPLASMIC BINDING COMPONENT OF ABC TRANSPORTER"/>
    <property type="match status" value="1"/>
</dbReference>
<dbReference type="Gene3D" id="3.10.105.10">
    <property type="entry name" value="Dipeptide-binding Protein, Domain 3"/>
    <property type="match status" value="1"/>
</dbReference>
<keyword evidence="3" id="KW-0813">Transport</keyword>
<feature type="chain" id="PRO_5004537753" evidence="5">
    <location>
        <begin position="24"/>
        <end position="731"/>
    </location>
</feature>
<evidence type="ECO:0000256" key="4">
    <source>
        <dbReference type="ARBA" id="ARBA00022729"/>
    </source>
</evidence>
<sequence length="731" mass="81205">MKKLLFGLMGVTLISSTTLSVIACGSNADPENTFKLGYSLPVGHWNTAYTMHSEDHTILANTNATPLASDQYGRIYGDIFELTNTDYSKTNTYIGNHNENFTEFTYKVRSDATWSDYQGNKIATLTASDFLNAAKYVLNASNGSEVISIWTSFIKGTDEIYVASKADPNGSFDSIWEANKAGLGIVVDESANTVTFKLKKSASYFETLLTYSVFSPIYSAAVTNPLADSDYRKGYYSGAFLPTSYVNTGNIILDKNPNYHLVEDTHINRLKYVYITGGSDKTRTLFESKALDAFRPAVADTAGWQKYVGNWENPNATAGMSSSASLDVSSSMTLMFNIYNSNIESTNSAVSQKAVIASRALQNPVVRKFISANLDRSKYVSYFSSAFDKDGEPSKMIRNTYTPDFIESNGKDYVSFLTESLQKKDDFSDIKNGDLADGKEFFYENENYAGGTLQEQLKAVADYFEKDEAIKSYLAANGGKLKLEFPLNPDDNSTLNPKLLDMFAGFNSIAGNQIEIIQSSGVNSANDYKQITNEGKIYLSLSGWSADYADPYTYLSTYRIGGDLENYVGSNRMYKNLDSSVDLSLDENKWDSVKTDINSKVLVETDDVSKNHFELLSNYSQKIKSIDESESEDIRMEHFADEEATLIYENAYLLPIFTKAAPVEFSVSYSQPFSKSTAPYGLGKYRYWDVELNTELLSAEKIKELKAAFESALADVIGDPKLHQNSSAWKA</sequence>
<keyword evidence="4 5" id="KW-0732">Signal</keyword>
<keyword evidence="8" id="KW-1185">Reference proteome</keyword>
<dbReference type="GO" id="GO:1904680">
    <property type="term" value="F:peptide transmembrane transporter activity"/>
    <property type="evidence" value="ECO:0007669"/>
    <property type="project" value="TreeGrafter"/>
</dbReference>
<protein>
    <submittedName>
        <fullName evidence="7">Oligopeptide ABC transporter substrate-binding protein</fullName>
    </submittedName>
</protein>
<evidence type="ECO:0000256" key="5">
    <source>
        <dbReference type="SAM" id="SignalP"/>
    </source>
</evidence>
<dbReference type="OrthoDB" id="9801912at2"/>
<dbReference type="InterPro" id="IPR000914">
    <property type="entry name" value="SBP_5_dom"/>
</dbReference>